<protein>
    <submittedName>
        <fullName evidence="2">Uncharacterized protein</fullName>
    </submittedName>
</protein>
<evidence type="ECO:0000256" key="1">
    <source>
        <dbReference type="SAM" id="MobiDB-lite"/>
    </source>
</evidence>
<feature type="compositionally biased region" description="Basic and acidic residues" evidence="1">
    <location>
        <begin position="74"/>
        <end position="86"/>
    </location>
</feature>
<sequence>MEVLPASLRRERQLQPLVFDIGEVILTGTFLDELVRRSPNSADGEEDQRLSGESELEECEERPGDNRSMQKTPELCELKNDKILSK</sequence>
<name>A0A448WRX6_9PLAT</name>
<organism evidence="2 3">
    <name type="scientific">Protopolystoma xenopodis</name>
    <dbReference type="NCBI Taxonomy" id="117903"/>
    <lineage>
        <taxon>Eukaryota</taxon>
        <taxon>Metazoa</taxon>
        <taxon>Spiralia</taxon>
        <taxon>Lophotrochozoa</taxon>
        <taxon>Platyhelminthes</taxon>
        <taxon>Monogenea</taxon>
        <taxon>Polyopisthocotylea</taxon>
        <taxon>Polystomatidea</taxon>
        <taxon>Polystomatidae</taxon>
        <taxon>Protopolystoma</taxon>
    </lineage>
</organism>
<accession>A0A448WRX6</accession>
<evidence type="ECO:0000313" key="2">
    <source>
        <dbReference type="EMBL" id="VEL18709.1"/>
    </source>
</evidence>
<keyword evidence="3" id="KW-1185">Reference proteome</keyword>
<reference evidence="2" key="1">
    <citation type="submission" date="2018-11" db="EMBL/GenBank/DDBJ databases">
        <authorList>
            <consortium name="Pathogen Informatics"/>
        </authorList>
    </citation>
    <scope>NUCLEOTIDE SEQUENCE</scope>
</reference>
<feature type="region of interest" description="Disordered" evidence="1">
    <location>
        <begin position="37"/>
        <end position="86"/>
    </location>
</feature>
<dbReference type="Proteomes" id="UP000784294">
    <property type="component" value="Unassembled WGS sequence"/>
</dbReference>
<evidence type="ECO:0000313" key="3">
    <source>
        <dbReference type="Proteomes" id="UP000784294"/>
    </source>
</evidence>
<proteinExistence type="predicted"/>
<comment type="caution">
    <text evidence="2">The sequence shown here is derived from an EMBL/GenBank/DDBJ whole genome shotgun (WGS) entry which is preliminary data.</text>
</comment>
<dbReference type="EMBL" id="CAAALY010038273">
    <property type="protein sequence ID" value="VEL18709.1"/>
    <property type="molecule type" value="Genomic_DNA"/>
</dbReference>
<gene>
    <name evidence="2" type="ORF">PXEA_LOCUS12149</name>
</gene>
<dbReference type="AlphaFoldDB" id="A0A448WRX6"/>